<dbReference type="EMBL" id="JRKL02000557">
    <property type="protein sequence ID" value="KAF3970222.1"/>
    <property type="molecule type" value="Genomic_DNA"/>
</dbReference>
<gene>
    <name evidence="2" type="ORF">CMV_006072</name>
</gene>
<dbReference type="AlphaFoldDB" id="A0A8J4RC51"/>
<keyword evidence="3" id="KW-1185">Reference proteome</keyword>
<evidence type="ECO:0000256" key="1">
    <source>
        <dbReference type="SAM" id="SignalP"/>
    </source>
</evidence>
<dbReference type="InterPro" id="IPR006912">
    <property type="entry name" value="Harbinger_derived_prot"/>
</dbReference>
<protein>
    <submittedName>
        <fullName evidence="2">Uncharacterized protein</fullName>
    </submittedName>
</protein>
<dbReference type="Pfam" id="PF04827">
    <property type="entry name" value="Plant_tran"/>
    <property type="match status" value="1"/>
</dbReference>
<reference evidence="2" key="1">
    <citation type="submission" date="2020-03" db="EMBL/GenBank/DDBJ databases">
        <title>Castanea mollissima Vanexum genome sequencing.</title>
        <authorList>
            <person name="Staton M."/>
        </authorList>
    </citation>
    <scope>NUCLEOTIDE SEQUENCE</scope>
    <source>
        <tissue evidence="2">Leaf</tissue>
    </source>
</reference>
<accession>A0A8J4RC51</accession>
<dbReference type="OrthoDB" id="2507073at2759"/>
<feature type="chain" id="PRO_5035250854" evidence="1">
    <location>
        <begin position="30"/>
        <end position="150"/>
    </location>
</feature>
<organism evidence="2 3">
    <name type="scientific">Castanea mollissima</name>
    <name type="common">Chinese chestnut</name>
    <dbReference type="NCBI Taxonomy" id="60419"/>
    <lineage>
        <taxon>Eukaryota</taxon>
        <taxon>Viridiplantae</taxon>
        <taxon>Streptophyta</taxon>
        <taxon>Embryophyta</taxon>
        <taxon>Tracheophyta</taxon>
        <taxon>Spermatophyta</taxon>
        <taxon>Magnoliopsida</taxon>
        <taxon>eudicotyledons</taxon>
        <taxon>Gunneridae</taxon>
        <taxon>Pentapetalae</taxon>
        <taxon>rosids</taxon>
        <taxon>fabids</taxon>
        <taxon>Fagales</taxon>
        <taxon>Fagaceae</taxon>
        <taxon>Castanea</taxon>
    </lineage>
</organism>
<comment type="caution">
    <text evidence="2">The sequence shown here is derived from an EMBL/GenBank/DDBJ whole genome shotgun (WGS) entry which is preliminary data.</text>
</comment>
<name>A0A8J4RC51_9ROSI</name>
<evidence type="ECO:0000313" key="3">
    <source>
        <dbReference type="Proteomes" id="UP000737018"/>
    </source>
</evidence>
<proteinExistence type="predicted"/>
<feature type="signal peptide" evidence="1">
    <location>
        <begin position="1"/>
        <end position="29"/>
    </location>
</feature>
<dbReference type="Proteomes" id="UP000737018">
    <property type="component" value="Unassembled WGS sequence"/>
</dbReference>
<sequence>MTRFGLRSKSKSACVCVCVSFLSLCKLGAESKSRSKRYTRGGIQLPLSVTGLASSERLRFNLNYHETLQDIMKACIILHNMIVEDERDVNEAVELDYEQIDDNPTVQLSREHTNEFTEFIEIHQSIRDREIHSQLQTDLVEHLWQLQGEL</sequence>
<evidence type="ECO:0000313" key="2">
    <source>
        <dbReference type="EMBL" id="KAF3970222.1"/>
    </source>
</evidence>
<keyword evidence="1" id="KW-0732">Signal</keyword>